<name>A0A7V7PN76_9HYPH</name>
<dbReference type="Proteomes" id="UP000432089">
    <property type="component" value="Unassembled WGS sequence"/>
</dbReference>
<accession>A0A7V7PN76</accession>
<reference evidence="1 2" key="1">
    <citation type="submission" date="2019-09" db="EMBL/GenBank/DDBJ databases">
        <title>YIM 132180 draft genome.</title>
        <authorList>
            <person name="Zhang K."/>
        </authorList>
    </citation>
    <scope>NUCLEOTIDE SEQUENCE [LARGE SCALE GENOMIC DNA]</scope>
    <source>
        <strain evidence="1 2">YIM 132180</strain>
    </source>
</reference>
<evidence type="ECO:0008006" key="3">
    <source>
        <dbReference type="Google" id="ProtNLM"/>
    </source>
</evidence>
<organism evidence="1 2">
    <name type="scientific">Plantimonas leprariae</name>
    <dbReference type="NCBI Taxonomy" id="2615207"/>
    <lineage>
        <taxon>Bacteria</taxon>
        <taxon>Pseudomonadati</taxon>
        <taxon>Pseudomonadota</taxon>
        <taxon>Alphaproteobacteria</taxon>
        <taxon>Hyphomicrobiales</taxon>
        <taxon>Aurantimonadaceae</taxon>
        <taxon>Plantimonas</taxon>
    </lineage>
</organism>
<protein>
    <recommendedName>
        <fullName evidence="3">Phenol degradation protein meta</fullName>
    </recommendedName>
</protein>
<sequence length="324" mass="33873">MARRAGHGERPGSGGAAKAIAAAMVAALTVAGSGHANATEAVAGRYIPGAFAIPGAGIVPPPGLYWNAATSFYHGTLGADVQVPVAGEIRAGLEATILAETFTGLWVPNVEIAPGTSLALTLSVPVQYLDAEASVGRFDVEADQVALGDIAFGPRLGWHSGPHFFSLGLNVFAPTGKWEEGALDNIGLNYWSFSPTVAYTYLDVPHGLDLSLNAGIDINTKDRDTDYYSGALAHLDAVAMKTFTERFSAGIFGSVLYQVESDEGGIADRLGGFKGRSYSVGPMVKFDFGPKEKPIAVSLSWAPEFGVENRTEGNAVYLSVAGKF</sequence>
<proteinExistence type="predicted"/>
<dbReference type="InterPro" id="IPR025737">
    <property type="entry name" value="FApF"/>
</dbReference>
<gene>
    <name evidence="1" type="ORF">F6X38_14240</name>
</gene>
<dbReference type="EMBL" id="VZDO01000011">
    <property type="protein sequence ID" value="KAB0679052.1"/>
    <property type="molecule type" value="Genomic_DNA"/>
</dbReference>
<evidence type="ECO:0000313" key="1">
    <source>
        <dbReference type="EMBL" id="KAB0679052.1"/>
    </source>
</evidence>
<dbReference type="Pfam" id="PF13557">
    <property type="entry name" value="Phenol_MetA_deg"/>
    <property type="match status" value="1"/>
</dbReference>
<keyword evidence="2" id="KW-1185">Reference proteome</keyword>
<comment type="caution">
    <text evidence="1">The sequence shown here is derived from an EMBL/GenBank/DDBJ whole genome shotgun (WGS) entry which is preliminary data.</text>
</comment>
<dbReference type="AlphaFoldDB" id="A0A7V7PN76"/>
<evidence type="ECO:0000313" key="2">
    <source>
        <dbReference type="Proteomes" id="UP000432089"/>
    </source>
</evidence>